<protein>
    <submittedName>
        <fullName evidence="1">Uncharacterized protein</fullName>
    </submittedName>
</protein>
<dbReference type="EMBL" id="JAIWQS010000009">
    <property type="protein sequence ID" value="KAJ8754975.1"/>
    <property type="molecule type" value="Genomic_DNA"/>
</dbReference>
<sequence>MVEKKLVIGLSWEPKLIPGLPSLKSSNISKSQVIDKVETGLFIPPNDPTKLNRLLRNSQKDFCILWLNRVEMPAPTMTPELKRDLQLCKKCNRPKRHYKKGDSKSKRKTTLADELLSDPTLKTYRLRNQQWMKGARL</sequence>
<gene>
    <name evidence="1" type="ORF">K2173_015487</name>
</gene>
<name>A0AAV8SRV1_9ROSI</name>
<keyword evidence="2" id="KW-1185">Reference proteome</keyword>
<dbReference type="Proteomes" id="UP001159364">
    <property type="component" value="Linkage Group LG09"/>
</dbReference>
<evidence type="ECO:0000313" key="2">
    <source>
        <dbReference type="Proteomes" id="UP001159364"/>
    </source>
</evidence>
<accession>A0AAV8SRV1</accession>
<reference evidence="1 2" key="1">
    <citation type="submission" date="2021-09" db="EMBL/GenBank/DDBJ databases">
        <title>Genomic insights and catalytic innovation underlie evolution of tropane alkaloids biosynthesis.</title>
        <authorList>
            <person name="Wang Y.-J."/>
            <person name="Tian T."/>
            <person name="Huang J.-P."/>
            <person name="Huang S.-X."/>
        </authorList>
    </citation>
    <scope>NUCLEOTIDE SEQUENCE [LARGE SCALE GENOMIC DNA]</scope>
    <source>
        <strain evidence="1">KIB-2018</strain>
        <tissue evidence="1">Leaf</tissue>
    </source>
</reference>
<dbReference type="AlphaFoldDB" id="A0AAV8SRV1"/>
<organism evidence="1 2">
    <name type="scientific">Erythroxylum novogranatense</name>
    <dbReference type="NCBI Taxonomy" id="1862640"/>
    <lineage>
        <taxon>Eukaryota</taxon>
        <taxon>Viridiplantae</taxon>
        <taxon>Streptophyta</taxon>
        <taxon>Embryophyta</taxon>
        <taxon>Tracheophyta</taxon>
        <taxon>Spermatophyta</taxon>
        <taxon>Magnoliopsida</taxon>
        <taxon>eudicotyledons</taxon>
        <taxon>Gunneridae</taxon>
        <taxon>Pentapetalae</taxon>
        <taxon>rosids</taxon>
        <taxon>fabids</taxon>
        <taxon>Malpighiales</taxon>
        <taxon>Erythroxylaceae</taxon>
        <taxon>Erythroxylum</taxon>
    </lineage>
</organism>
<comment type="caution">
    <text evidence="1">The sequence shown here is derived from an EMBL/GenBank/DDBJ whole genome shotgun (WGS) entry which is preliminary data.</text>
</comment>
<proteinExistence type="predicted"/>
<evidence type="ECO:0000313" key="1">
    <source>
        <dbReference type="EMBL" id="KAJ8754975.1"/>
    </source>
</evidence>